<evidence type="ECO:0000313" key="3">
    <source>
        <dbReference type="Proteomes" id="UP001445076"/>
    </source>
</evidence>
<accession>A0AAW0XJ17</accession>
<sequence length="189" mass="19495">MRVSVLLVVVVATVAMSEAKTRFMISELPREALQGSHGYQSGSGYTLLSRIPREALHGVLRRLPRQAPQPLPMNSGGFAGAQEGQAMTNVHTLTDTRSGLTSTGVKGVVKDLGKVRGEASALNQNGNVASSFYSGDVAAEGGMYADTQSVAGDDGGAARTGIQGYMGGDGSIVGTVGSASEGKQYLENM</sequence>
<evidence type="ECO:0000256" key="1">
    <source>
        <dbReference type="SAM" id="SignalP"/>
    </source>
</evidence>
<protein>
    <submittedName>
        <fullName evidence="2">Uncharacterized protein</fullName>
    </submittedName>
</protein>
<feature type="chain" id="PRO_5043587003" evidence="1">
    <location>
        <begin position="20"/>
        <end position="189"/>
    </location>
</feature>
<reference evidence="2 3" key="1">
    <citation type="journal article" date="2024" name="BMC Genomics">
        <title>Genome assembly of redclaw crayfish (Cherax quadricarinatus) provides insights into its immune adaptation and hypoxia tolerance.</title>
        <authorList>
            <person name="Liu Z."/>
            <person name="Zheng J."/>
            <person name="Li H."/>
            <person name="Fang K."/>
            <person name="Wang S."/>
            <person name="He J."/>
            <person name="Zhou D."/>
            <person name="Weng S."/>
            <person name="Chi M."/>
            <person name="Gu Z."/>
            <person name="He J."/>
            <person name="Li F."/>
            <person name="Wang M."/>
        </authorList>
    </citation>
    <scope>NUCLEOTIDE SEQUENCE [LARGE SCALE GENOMIC DNA]</scope>
    <source>
        <strain evidence="2">ZL_2023a</strain>
    </source>
</reference>
<gene>
    <name evidence="2" type="ORF">OTU49_001466</name>
</gene>
<dbReference type="EMBL" id="JARKIK010000026">
    <property type="protein sequence ID" value="KAK8742985.1"/>
    <property type="molecule type" value="Genomic_DNA"/>
</dbReference>
<proteinExistence type="predicted"/>
<dbReference type="Proteomes" id="UP001445076">
    <property type="component" value="Unassembled WGS sequence"/>
</dbReference>
<comment type="caution">
    <text evidence="2">The sequence shown here is derived from an EMBL/GenBank/DDBJ whole genome shotgun (WGS) entry which is preliminary data.</text>
</comment>
<keyword evidence="1" id="KW-0732">Signal</keyword>
<dbReference type="AlphaFoldDB" id="A0AAW0XJ17"/>
<feature type="signal peptide" evidence="1">
    <location>
        <begin position="1"/>
        <end position="19"/>
    </location>
</feature>
<evidence type="ECO:0000313" key="2">
    <source>
        <dbReference type="EMBL" id="KAK8742985.1"/>
    </source>
</evidence>
<name>A0AAW0XJ17_CHEQU</name>
<keyword evidence="3" id="KW-1185">Reference proteome</keyword>
<organism evidence="2 3">
    <name type="scientific">Cherax quadricarinatus</name>
    <name type="common">Australian red claw crayfish</name>
    <dbReference type="NCBI Taxonomy" id="27406"/>
    <lineage>
        <taxon>Eukaryota</taxon>
        <taxon>Metazoa</taxon>
        <taxon>Ecdysozoa</taxon>
        <taxon>Arthropoda</taxon>
        <taxon>Crustacea</taxon>
        <taxon>Multicrustacea</taxon>
        <taxon>Malacostraca</taxon>
        <taxon>Eumalacostraca</taxon>
        <taxon>Eucarida</taxon>
        <taxon>Decapoda</taxon>
        <taxon>Pleocyemata</taxon>
        <taxon>Astacidea</taxon>
        <taxon>Parastacoidea</taxon>
        <taxon>Parastacidae</taxon>
        <taxon>Cherax</taxon>
    </lineage>
</organism>